<accession>A0A5C6TX92</accession>
<reference evidence="4 5" key="1">
    <citation type="journal article" date="2015" name="J. Microbiol.">
        <title>Sphingosinicella ginsenosidimutans sp. nov., with ginsenoside converting activity.</title>
        <authorList>
            <person name="Kim J.K."/>
            <person name="Kang M.S."/>
            <person name="Park S.C."/>
            <person name="Kim K.M."/>
            <person name="Choi K."/>
            <person name="Yoon M.H."/>
            <person name="Im W.T."/>
        </authorList>
    </citation>
    <scope>NUCLEOTIDE SEQUENCE [LARGE SCALE GENOMIC DNA]</scope>
    <source>
        <strain evidence="4 5">BS-11</strain>
    </source>
</reference>
<sequence>MLDALEEVTTRLLGDQARVSDSTDEARVLAEQARGKLDQGRGAIEDTIAVFSSLTDIVVQLGDRMAGFAEAMARVQNVSAAIETIANKTNMLALNATIEAARAGEAGRSFAVVAAEVKKLAHDTRAATSEIAGTIASLTHEAEAVTSEIKVGVDKSRVAQSSFSRINETVRDVADIVALVDRQTDGIAQATSLIEQSVDSVKSGLSSFAADARANGGQLRQTHDRLARLELMSNEMLDRLASCGVEIDDTPFIEFAQKGMAEIKAMVERAIQRGDISEDDVFDTNYVPMPGTNPVQYETRFCEFADAHIRPVLDRLMAEQGRLIACAITDNEGYLPTHISERSQPQTDDPEWNAQYCRNRRNFIDDITRRAIASDKEAMLATYGMDLGQGRYLPVKNVFVPLFIHGRRWGNFELAYRDDEVTL</sequence>
<evidence type="ECO:0000259" key="3">
    <source>
        <dbReference type="PROSITE" id="PS50111"/>
    </source>
</evidence>
<evidence type="ECO:0000256" key="2">
    <source>
        <dbReference type="PROSITE-ProRule" id="PRU00284"/>
    </source>
</evidence>
<dbReference type="Proteomes" id="UP000321249">
    <property type="component" value="Unassembled WGS sequence"/>
</dbReference>
<organism evidence="4 5">
    <name type="scientific">Allosphingosinicella ginsenosidimutans</name>
    <dbReference type="NCBI Taxonomy" id="1176539"/>
    <lineage>
        <taxon>Bacteria</taxon>
        <taxon>Pseudomonadati</taxon>
        <taxon>Pseudomonadota</taxon>
        <taxon>Alphaproteobacteria</taxon>
        <taxon>Sphingomonadales</taxon>
        <taxon>Sphingomonadaceae</taxon>
        <taxon>Allosphingosinicella</taxon>
    </lineage>
</organism>
<protein>
    <submittedName>
        <fullName evidence="4">Chemotaxis protein</fullName>
    </submittedName>
</protein>
<dbReference type="Gene3D" id="1.10.287.950">
    <property type="entry name" value="Methyl-accepting chemotaxis protein"/>
    <property type="match status" value="1"/>
</dbReference>
<dbReference type="GO" id="GO:0007165">
    <property type="term" value="P:signal transduction"/>
    <property type="evidence" value="ECO:0007669"/>
    <property type="project" value="UniProtKB-KW"/>
</dbReference>
<keyword evidence="5" id="KW-1185">Reference proteome</keyword>
<dbReference type="PANTHER" id="PTHR32089">
    <property type="entry name" value="METHYL-ACCEPTING CHEMOTAXIS PROTEIN MCPB"/>
    <property type="match status" value="1"/>
</dbReference>
<dbReference type="GO" id="GO:0016020">
    <property type="term" value="C:membrane"/>
    <property type="evidence" value="ECO:0007669"/>
    <property type="project" value="InterPro"/>
</dbReference>
<dbReference type="EMBL" id="VOQQ01000001">
    <property type="protein sequence ID" value="TXC65064.1"/>
    <property type="molecule type" value="Genomic_DNA"/>
</dbReference>
<dbReference type="InterPro" id="IPR004089">
    <property type="entry name" value="MCPsignal_dom"/>
</dbReference>
<evidence type="ECO:0000313" key="4">
    <source>
        <dbReference type="EMBL" id="TXC65064.1"/>
    </source>
</evidence>
<dbReference type="PANTHER" id="PTHR32089:SF41">
    <property type="entry name" value="METHYL-ACCEPTING CHEMOTAXIS PROTEIN"/>
    <property type="match status" value="1"/>
</dbReference>
<name>A0A5C6TX92_9SPHN</name>
<dbReference type="SMART" id="SM00283">
    <property type="entry name" value="MA"/>
    <property type="match status" value="1"/>
</dbReference>
<dbReference type="SUPFAM" id="SSF58104">
    <property type="entry name" value="Methyl-accepting chemotaxis protein (MCP) signaling domain"/>
    <property type="match status" value="1"/>
</dbReference>
<dbReference type="Pfam" id="PF00015">
    <property type="entry name" value="MCPsignal"/>
    <property type="match status" value="1"/>
</dbReference>
<gene>
    <name evidence="4" type="ORF">FRZ32_12790</name>
</gene>
<comment type="caution">
    <text evidence="4">The sequence shown here is derived from an EMBL/GenBank/DDBJ whole genome shotgun (WGS) entry which is preliminary data.</text>
</comment>
<dbReference type="PROSITE" id="PS50111">
    <property type="entry name" value="CHEMOTAXIS_TRANSDUC_2"/>
    <property type="match status" value="1"/>
</dbReference>
<keyword evidence="1 2" id="KW-0807">Transducer</keyword>
<proteinExistence type="predicted"/>
<evidence type="ECO:0000313" key="5">
    <source>
        <dbReference type="Proteomes" id="UP000321249"/>
    </source>
</evidence>
<dbReference type="AlphaFoldDB" id="A0A5C6TX92"/>
<feature type="domain" description="Methyl-accepting transducer" evidence="3">
    <location>
        <begin position="1"/>
        <end position="209"/>
    </location>
</feature>
<evidence type="ECO:0000256" key="1">
    <source>
        <dbReference type="ARBA" id="ARBA00023224"/>
    </source>
</evidence>